<dbReference type="OrthoDB" id="9767239at2"/>
<keyword evidence="2" id="KW-0378">Hydrolase</keyword>
<dbReference type="PANTHER" id="PTHR43037">
    <property type="entry name" value="UNNAMED PRODUCT-RELATED"/>
    <property type="match status" value="1"/>
</dbReference>
<dbReference type="Proteomes" id="UP000244173">
    <property type="component" value="Chromosome"/>
</dbReference>
<dbReference type="PANTHER" id="PTHR43037:SF1">
    <property type="entry name" value="BLL1128 PROTEIN"/>
    <property type="match status" value="1"/>
</dbReference>
<dbReference type="STRING" id="1122240.GCA_000620105_01375"/>
<sequence>MGRKRSKPVSIWTALSDATTRSATRLQRAVARSMVNAAVEQANAASRAARKALTGVASPTATPTSRGSGRWESGQGGLGPALMRRYLVFVPAGVTPSRPAPLLLLLHGCKQDAASFAATTRAAALARAERCIVLLPEQSLHANPYRCWNWFRSDTQVAGESAILMALTEQVSRRYPVRRERRYVMGLSAGASMALTLVLQFPERFAAVGAHSGAVPHSASNALQGRLAMRGDREPDLASLRLRLAGGRLPPLIVLHGDDDAVVSIDNAAATTQLWLDLLPGEMPQPGPTRTLQRGARRAFAQTDWMLGSTCHVRQIRIAGLGHAWSGGAARQAFSDPGGPDALTLAWRFFAPGVKAARRR</sequence>
<dbReference type="InterPro" id="IPR010126">
    <property type="entry name" value="Esterase_phb"/>
</dbReference>
<dbReference type="SUPFAM" id="SSF53474">
    <property type="entry name" value="alpha/beta-Hydrolases"/>
    <property type="match status" value="1"/>
</dbReference>
<dbReference type="InterPro" id="IPR029058">
    <property type="entry name" value="AB_hydrolase_fold"/>
</dbReference>
<dbReference type="GO" id="GO:0005576">
    <property type="term" value="C:extracellular region"/>
    <property type="evidence" value="ECO:0007669"/>
    <property type="project" value="InterPro"/>
</dbReference>
<dbReference type="InterPro" id="IPR050955">
    <property type="entry name" value="Plant_Biomass_Hydrol_Est"/>
</dbReference>
<protein>
    <submittedName>
        <fullName evidence="4">Poly(3-hydroxybutyrate) depolymerase</fullName>
    </submittedName>
</protein>
<evidence type="ECO:0000313" key="5">
    <source>
        <dbReference type="Proteomes" id="UP000244173"/>
    </source>
</evidence>
<evidence type="ECO:0000256" key="2">
    <source>
        <dbReference type="ARBA" id="ARBA00022801"/>
    </source>
</evidence>
<keyword evidence="1" id="KW-0732">Signal</keyword>
<feature type="region of interest" description="Disordered" evidence="3">
    <location>
        <begin position="50"/>
        <end position="76"/>
    </location>
</feature>
<dbReference type="GO" id="GO:0016787">
    <property type="term" value="F:hydrolase activity"/>
    <property type="evidence" value="ECO:0007669"/>
    <property type="project" value="UniProtKB-KW"/>
</dbReference>
<name>A0A2S0PCL8_9NEIS</name>
<gene>
    <name evidence="4" type="ORF">DAI18_14575</name>
</gene>
<feature type="compositionally biased region" description="Polar residues" evidence="3">
    <location>
        <begin position="57"/>
        <end position="67"/>
    </location>
</feature>
<accession>A0A2S0PCL8</accession>
<dbReference type="AlphaFoldDB" id="A0A2S0PCL8"/>
<reference evidence="4 5" key="1">
    <citation type="submission" date="2018-04" db="EMBL/GenBank/DDBJ databases">
        <title>Denitrifier Microvirgula.</title>
        <authorList>
            <person name="Anderson E."/>
            <person name="Jang J."/>
            <person name="Ishii S."/>
        </authorList>
    </citation>
    <scope>NUCLEOTIDE SEQUENCE [LARGE SCALE GENOMIC DNA]</scope>
    <source>
        <strain evidence="4 5">BE2.4</strain>
    </source>
</reference>
<keyword evidence="5" id="KW-1185">Reference proteome</keyword>
<evidence type="ECO:0000313" key="4">
    <source>
        <dbReference type="EMBL" id="AVY95130.1"/>
    </source>
</evidence>
<dbReference type="Gene3D" id="3.40.50.1820">
    <property type="entry name" value="alpha/beta hydrolase"/>
    <property type="match status" value="1"/>
</dbReference>
<dbReference type="Pfam" id="PF10503">
    <property type="entry name" value="Esterase_PHB"/>
    <property type="match status" value="1"/>
</dbReference>
<dbReference type="KEGG" id="maer:DAI18_14575"/>
<organism evidence="4 5">
    <name type="scientific">Microvirgula aerodenitrificans</name>
    <dbReference type="NCBI Taxonomy" id="57480"/>
    <lineage>
        <taxon>Bacteria</taxon>
        <taxon>Pseudomonadati</taxon>
        <taxon>Pseudomonadota</taxon>
        <taxon>Betaproteobacteria</taxon>
        <taxon>Neisseriales</taxon>
        <taxon>Aquaspirillaceae</taxon>
        <taxon>Microvirgula</taxon>
    </lineage>
</organism>
<evidence type="ECO:0000256" key="3">
    <source>
        <dbReference type="SAM" id="MobiDB-lite"/>
    </source>
</evidence>
<dbReference type="EMBL" id="CP028519">
    <property type="protein sequence ID" value="AVY95130.1"/>
    <property type="molecule type" value="Genomic_DNA"/>
</dbReference>
<dbReference type="RefSeq" id="WP_028498731.1">
    <property type="nucleotide sequence ID" value="NZ_CP028519.1"/>
</dbReference>
<evidence type="ECO:0000256" key="1">
    <source>
        <dbReference type="ARBA" id="ARBA00022729"/>
    </source>
</evidence>
<proteinExistence type="predicted"/>